<dbReference type="PRINTS" id="PR00834">
    <property type="entry name" value="PROTEASES2C"/>
</dbReference>
<dbReference type="InterPro" id="IPR001940">
    <property type="entry name" value="Peptidase_S1C"/>
</dbReference>
<evidence type="ECO:0000256" key="2">
    <source>
        <dbReference type="SAM" id="MobiDB-lite"/>
    </source>
</evidence>
<evidence type="ECO:0008006" key="5">
    <source>
        <dbReference type="Google" id="ProtNLM"/>
    </source>
</evidence>
<feature type="compositionally biased region" description="Acidic residues" evidence="2">
    <location>
        <begin position="252"/>
        <end position="270"/>
    </location>
</feature>
<dbReference type="Pfam" id="PF13365">
    <property type="entry name" value="Trypsin_2"/>
    <property type="match status" value="1"/>
</dbReference>
<accession>A0A0M0L6F8</accession>
<name>A0A0M0L6F8_9BACI</name>
<dbReference type="PANTHER" id="PTHR22939:SF129">
    <property type="entry name" value="SERINE PROTEASE HTRA2, MITOCHONDRIAL"/>
    <property type="match status" value="1"/>
</dbReference>
<evidence type="ECO:0000313" key="3">
    <source>
        <dbReference type="EMBL" id="KOO46665.1"/>
    </source>
</evidence>
<dbReference type="GO" id="GO:0004252">
    <property type="term" value="F:serine-type endopeptidase activity"/>
    <property type="evidence" value="ECO:0007669"/>
    <property type="project" value="InterPro"/>
</dbReference>
<gene>
    <name evidence="3" type="ORF">AMD01_10465</name>
</gene>
<feature type="region of interest" description="Disordered" evidence="2">
    <location>
        <begin position="240"/>
        <end position="272"/>
    </location>
</feature>
<keyword evidence="4" id="KW-1185">Reference proteome</keyword>
<evidence type="ECO:0000256" key="1">
    <source>
        <dbReference type="ARBA" id="ARBA00022825"/>
    </source>
</evidence>
<keyword evidence="1" id="KW-0378">Hydrolase</keyword>
<dbReference type="PANTHER" id="PTHR22939">
    <property type="entry name" value="SERINE PROTEASE FAMILY S1C HTRA-RELATED"/>
    <property type="match status" value="1"/>
</dbReference>
<dbReference type="Gene3D" id="2.40.10.120">
    <property type="match status" value="1"/>
</dbReference>
<evidence type="ECO:0000313" key="4">
    <source>
        <dbReference type="Proteomes" id="UP000037558"/>
    </source>
</evidence>
<dbReference type="Proteomes" id="UP000037558">
    <property type="component" value="Unassembled WGS sequence"/>
</dbReference>
<comment type="caution">
    <text evidence="3">The sequence shown here is derived from an EMBL/GenBank/DDBJ whole genome shotgun (WGS) entry which is preliminary data.</text>
</comment>
<proteinExistence type="predicted"/>
<dbReference type="EMBL" id="LILC01000013">
    <property type="protein sequence ID" value="KOO46665.1"/>
    <property type="molecule type" value="Genomic_DNA"/>
</dbReference>
<sequence>MGWVLFAILLIGGVIGGIVFYQSKSTTPIVKEIVSASPKENTIVKKQELKDIINQVQKSVVKIEVPSQGVSGSGFLYNHKGDIITNAHVVAGAQMVTVKLNDMKEYDGEVIGISDETDVAVVRVNELRDHKPLQIDQTHYSEMGDKILALGSPLGLQNTVTTGIISGVHRDFTLDPYVYEDAYQISAPIAHGNSGGPLVKEETGEVIGINSAGTEEGSIGFSIPLVNILDLVQGWSQSPMTINAESSPSDDYSGEDEEEDADADDEETEDQYSLQEVAEQVLADFYSLVDSRDYDLAYDYLGMKWQSHTSLQQFANGYEHTLAVRVDHLETTDVQGEYVVIDLYITADEEKGGSERTRQYHLTYKVGLEDGDVKILSGKGKVI</sequence>
<keyword evidence="1" id="KW-0645">Protease</keyword>
<dbReference type="InterPro" id="IPR009003">
    <property type="entry name" value="Peptidase_S1_PA"/>
</dbReference>
<dbReference type="STRING" id="284581.AMD01_10465"/>
<reference evidence="4" key="1">
    <citation type="submission" date="2015-08" db="EMBL/GenBank/DDBJ databases">
        <title>Fjat-14210 dsm16467.</title>
        <authorList>
            <person name="Liu B."/>
            <person name="Wang J."/>
            <person name="Zhu Y."/>
            <person name="Liu G."/>
            <person name="Chen Q."/>
            <person name="Chen Z."/>
            <person name="Lan J."/>
            <person name="Che J."/>
            <person name="Ge C."/>
            <person name="Shi H."/>
            <person name="Pan Z."/>
            <person name="Liu X."/>
        </authorList>
    </citation>
    <scope>NUCLEOTIDE SEQUENCE [LARGE SCALE GENOMIC DNA]</scope>
    <source>
        <strain evidence="4">DSM 16467</strain>
    </source>
</reference>
<keyword evidence="1" id="KW-0720">Serine protease</keyword>
<dbReference type="GO" id="GO:0006508">
    <property type="term" value="P:proteolysis"/>
    <property type="evidence" value="ECO:0007669"/>
    <property type="project" value="InterPro"/>
</dbReference>
<dbReference type="AlphaFoldDB" id="A0A0M0L6F8"/>
<protein>
    <recommendedName>
        <fullName evidence="5">Serine protease</fullName>
    </recommendedName>
</protein>
<dbReference type="SUPFAM" id="SSF50494">
    <property type="entry name" value="Trypsin-like serine proteases"/>
    <property type="match status" value="1"/>
</dbReference>
<organism evidence="3 4">
    <name type="scientific">Priestia koreensis</name>
    <dbReference type="NCBI Taxonomy" id="284581"/>
    <lineage>
        <taxon>Bacteria</taxon>
        <taxon>Bacillati</taxon>
        <taxon>Bacillota</taxon>
        <taxon>Bacilli</taxon>
        <taxon>Bacillales</taxon>
        <taxon>Bacillaceae</taxon>
        <taxon>Priestia</taxon>
    </lineage>
</organism>
<dbReference type="PATRIC" id="fig|284581.3.peg.2187"/>